<evidence type="ECO:0000313" key="13">
    <source>
        <dbReference type="EMBL" id="MBO8451236.1"/>
    </source>
</evidence>
<comment type="function">
    <text evidence="11">Catalyzes the condensation of the acetyl group of acetyl-CoA with 3-methyl-2-oxobutanoate (2-ketoisovalerate) to form 3-carboxy-3-hydroxy-4-methylpentanoate (2-isopropylmalate).</text>
</comment>
<protein>
    <recommendedName>
        <fullName evidence="4 11">2-isopropylmalate synthase</fullName>
        <ecNumber evidence="3 11">2.3.3.13</ecNumber>
    </recommendedName>
    <alternativeName>
        <fullName evidence="11">Alpha-IPM synthase</fullName>
    </alternativeName>
    <alternativeName>
        <fullName evidence="11">Alpha-isopropylmalate synthase</fullName>
    </alternativeName>
</protein>
<comment type="pathway">
    <text evidence="1 11">Amino-acid biosynthesis; L-leucine biosynthesis; L-leucine from 3-methyl-2-oxobutanoate: step 1/4.</text>
</comment>
<accession>A0A9D9EN96</accession>
<dbReference type="Gene3D" id="3.20.20.70">
    <property type="entry name" value="Aldolase class I"/>
    <property type="match status" value="1"/>
</dbReference>
<feature type="domain" description="Pyruvate carboxyltransferase" evidence="12">
    <location>
        <begin position="5"/>
        <end position="267"/>
    </location>
</feature>
<dbReference type="Proteomes" id="UP000823616">
    <property type="component" value="Unassembled WGS sequence"/>
</dbReference>
<dbReference type="InterPro" id="IPR036230">
    <property type="entry name" value="LeuA_allosteric_dom_sf"/>
</dbReference>
<evidence type="ECO:0000256" key="3">
    <source>
        <dbReference type="ARBA" id="ARBA00012973"/>
    </source>
</evidence>
<dbReference type="EMBL" id="JADIMS010000168">
    <property type="protein sequence ID" value="MBO8451236.1"/>
    <property type="molecule type" value="Genomic_DNA"/>
</dbReference>
<dbReference type="PROSITE" id="PS50991">
    <property type="entry name" value="PYR_CT"/>
    <property type="match status" value="1"/>
</dbReference>
<keyword evidence="7 11" id="KW-0808">Transferase</keyword>
<evidence type="ECO:0000256" key="10">
    <source>
        <dbReference type="ARBA" id="ARBA00023304"/>
    </source>
</evidence>
<dbReference type="SUPFAM" id="SSF51569">
    <property type="entry name" value="Aldolase"/>
    <property type="match status" value="1"/>
</dbReference>
<sequence>MDRRIRIFDTTLRDGEQAPGCSMNLHGKIAVAEALEALGVDIIEAGFPVCSVGDFRAVQTIAHRVKNAAVAALARASVRDIDAAAEALLPAHAPRIHVFLATSPVHMQYKLHKTPEQVLAQAAEMTAYARSLCPDVEFSLEDASRSDREFVFRVVEAVIAAGASTVNLPDTVGYAAPAEFAALVRDVRNSVPNIDKACLSAHCHNDLGLAVANSLAAAEAGAGQIECAVNGIGERAGNTALEEFVMNLAVRRDVYHLETGIDISRIYQTSKIVSKASGVRCPPNKAIVGENAFAHEAGIHQHGVMANPETYEIMRPQAIGVPDSSLRKIVLGKHSGRHAFEERLEYLGLYPGGSPETLDRLFEEFKALADKKKTVSDRDLEAIAAGRDPEVPQVYTLDRFVINSGSSITSTSAVRLRLADGSFAEKVAIGDGPINASLNAVDKILGNPEIKLEDFSLQVVDTDGTGADAQGECMLRITRGGRSWNGSGVSTDIVESGIKAYLSAVNAMLYDLAWEREEAAKSAGNPAGTGGHD</sequence>
<dbReference type="GO" id="GO:0003985">
    <property type="term" value="F:acetyl-CoA C-acetyltransferase activity"/>
    <property type="evidence" value="ECO:0007669"/>
    <property type="project" value="UniProtKB-UniRule"/>
</dbReference>
<dbReference type="InterPro" id="IPR013709">
    <property type="entry name" value="2-isopropylmalate_synth_dimer"/>
</dbReference>
<dbReference type="GO" id="GO:0003852">
    <property type="term" value="F:2-isopropylmalate synthase activity"/>
    <property type="evidence" value="ECO:0007669"/>
    <property type="project" value="UniProtKB-UniRule"/>
</dbReference>
<reference evidence="13" key="2">
    <citation type="journal article" date="2021" name="PeerJ">
        <title>Extensive microbial diversity within the chicken gut microbiome revealed by metagenomics and culture.</title>
        <authorList>
            <person name="Gilroy R."/>
            <person name="Ravi A."/>
            <person name="Getino M."/>
            <person name="Pursley I."/>
            <person name="Horton D.L."/>
            <person name="Alikhan N.F."/>
            <person name="Baker D."/>
            <person name="Gharbi K."/>
            <person name="Hall N."/>
            <person name="Watson M."/>
            <person name="Adriaenssens E.M."/>
            <person name="Foster-Nyarko E."/>
            <person name="Jarju S."/>
            <person name="Secka A."/>
            <person name="Antonio M."/>
            <person name="Oren A."/>
            <person name="Chaudhuri R.R."/>
            <person name="La Ragione R."/>
            <person name="Hildebrand F."/>
            <person name="Pallen M.J."/>
        </authorList>
    </citation>
    <scope>NUCLEOTIDE SEQUENCE</scope>
    <source>
        <strain evidence="13">B3-4054</strain>
    </source>
</reference>
<name>A0A9D9EN96_9SPIR</name>
<evidence type="ECO:0000313" key="14">
    <source>
        <dbReference type="Proteomes" id="UP000823616"/>
    </source>
</evidence>
<dbReference type="InterPro" id="IPR050073">
    <property type="entry name" value="2-IPM_HCS-like"/>
</dbReference>
<dbReference type="GO" id="GO:0005737">
    <property type="term" value="C:cytoplasm"/>
    <property type="evidence" value="ECO:0007669"/>
    <property type="project" value="UniProtKB-UniRule"/>
</dbReference>
<dbReference type="FunFam" id="3.20.20.70:FF:000010">
    <property type="entry name" value="2-isopropylmalate synthase"/>
    <property type="match status" value="1"/>
</dbReference>
<dbReference type="GO" id="GO:0030145">
    <property type="term" value="F:manganese ion binding"/>
    <property type="evidence" value="ECO:0007669"/>
    <property type="project" value="UniProtKB-UniRule"/>
</dbReference>
<keyword evidence="13" id="KW-0012">Acyltransferase</keyword>
<dbReference type="SMART" id="SM00917">
    <property type="entry name" value="LeuA_dimer"/>
    <property type="match status" value="1"/>
</dbReference>
<evidence type="ECO:0000256" key="7">
    <source>
        <dbReference type="ARBA" id="ARBA00022679"/>
    </source>
</evidence>
<dbReference type="EC" id="2.3.3.13" evidence="3 11"/>
<dbReference type="PANTHER" id="PTHR10277:SF9">
    <property type="entry name" value="2-ISOPROPYLMALATE SYNTHASE 1, CHLOROPLASTIC-RELATED"/>
    <property type="match status" value="1"/>
</dbReference>
<evidence type="ECO:0000256" key="4">
    <source>
        <dbReference type="ARBA" id="ARBA00018198"/>
    </source>
</evidence>
<dbReference type="FunFam" id="1.10.238.260:FF:000001">
    <property type="entry name" value="2-isopropylmalate synthase"/>
    <property type="match status" value="1"/>
</dbReference>
<dbReference type="InterPro" id="IPR000891">
    <property type="entry name" value="PYR_CT"/>
</dbReference>
<feature type="binding site" evidence="11">
    <location>
        <position position="14"/>
    </location>
    <ligand>
        <name>Mn(2+)</name>
        <dbReference type="ChEBI" id="CHEBI:29035"/>
    </ligand>
</feature>
<feature type="binding site" evidence="11">
    <location>
        <position position="204"/>
    </location>
    <ligand>
        <name>Mn(2+)</name>
        <dbReference type="ChEBI" id="CHEBI:29035"/>
    </ligand>
</feature>
<comment type="cofactor">
    <cofactor evidence="11">
        <name>Mn(2+)</name>
        <dbReference type="ChEBI" id="CHEBI:29035"/>
    </cofactor>
</comment>
<keyword evidence="10 11" id="KW-0100">Branched-chain amino acid biosynthesis</keyword>
<keyword evidence="11" id="KW-0963">Cytoplasm</keyword>
<dbReference type="HAMAP" id="MF_01025">
    <property type="entry name" value="LeuA_type1"/>
    <property type="match status" value="1"/>
</dbReference>
<reference evidence="13" key="1">
    <citation type="submission" date="2020-10" db="EMBL/GenBank/DDBJ databases">
        <authorList>
            <person name="Gilroy R."/>
        </authorList>
    </citation>
    <scope>NUCLEOTIDE SEQUENCE</scope>
    <source>
        <strain evidence="13">B3-4054</strain>
    </source>
</reference>
<dbReference type="InterPro" id="IPR054691">
    <property type="entry name" value="LeuA/HCS_post-cat"/>
</dbReference>
<feature type="region of interest" description="Regulatory domain" evidence="11">
    <location>
        <begin position="396"/>
        <end position="533"/>
    </location>
</feature>
<keyword evidence="6 11" id="KW-0028">Amino-acid biosynthesis</keyword>
<keyword evidence="9 11" id="KW-0464">Manganese</keyword>
<dbReference type="Pfam" id="PF22617">
    <property type="entry name" value="HCS_D2"/>
    <property type="match status" value="1"/>
</dbReference>
<comment type="catalytic activity">
    <reaction evidence="11">
        <text>3-methyl-2-oxobutanoate + acetyl-CoA + H2O = (2S)-2-isopropylmalate + CoA + H(+)</text>
        <dbReference type="Rhea" id="RHEA:21524"/>
        <dbReference type="ChEBI" id="CHEBI:1178"/>
        <dbReference type="ChEBI" id="CHEBI:11851"/>
        <dbReference type="ChEBI" id="CHEBI:15377"/>
        <dbReference type="ChEBI" id="CHEBI:15378"/>
        <dbReference type="ChEBI" id="CHEBI:57287"/>
        <dbReference type="ChEBI" id="CHEBI:57288"/>
        <dbReference type="EC" id="2.3.3.13"/>
    </reaction>
</comment>
<evidence type="ECO:0000256" key="8">
    <source>
        <dbReference type="ARBA" id="ARBA00022723"/>
    </source>
</evidence>
<dbReference type="InterPro" id="IPR005671">
    <property type="entry name" value="LeuA_bact_synth"/>
</dbReference>
<feature type="binding site" evidence="11">
    <location>
        <position position="202"/>
    </location>
    <ligand>
        <name>Mn(2+)</name>
        <dbReference type="ChEBI" id="CHEBI:29035"/>
    </ligand>
</feature>
<keyword evidence="5 11" id="KW-0432">Leucine biosynthesis</keyword>
<dbReference type="Gene3D" id="1.10.238.260">
    <property type="match status" value="1"/>
</dbReference>
<dbReference type="PROSITE" id="PS00816">
    <property type="entry name" value="AIPM_HOMOCIT_SYNTH_2"/>
    <property type="match status" value="1"/>
</dbReference>
<dbReference type="NCBIfam" id="NF002086">
    <property type="entry name" value="PRK00915.1-3"/>
    <property type="match status" value="1"/>
</dbReference>
<dbReference type="PROSITE" id="PS00815">
    <property type="entry name" value="AIPM_HOMOCIT_SYNTH_1"/>
    <property type="match status" value="1"/>
</dbReference>
<proteinExistence type="inferred from homology"/>
<dbReference type="GO" id="GO:0009098">
    <property type="term" value="P:L-leucine biosynthetic process"/>
    <property type="evidence" value="ECO:0007669"/>
    <property type="project" value="UniProtKB-UniRule"/>
</dbReference>
<keyword evidence="8 11" id="KW-0479">Metal-binding</keyword>
<dbReference type="Pfam" id="PF00682">
    <property type="entry name" value="HMGL-like"/>
    <property type="match status" value="1"/>
</dbReference>
<comment type="similarity">
    <text evidence="2 11">Belongs to the alpha-IPM synthase/homocitrate synthase family. LeuA type 1 subfamily.</text>
</comment>
<dbReference type="PANTHER" id="PTHR10277">
    <property type="entry name" value="HOMOCITRATE SYNTHASE-RELATED"/>
    <property type="match status" value="1"/>
</dbReference>
<dbReference type="Pfam" id="PF08502">
    <property type="entry name" value="LeuA_dimer"/>
    <property type="match status" value="1"/>
</dbReference>
<evidence type="ECO:0000259" key="12">
    <source>
        <dbReference type="PROSITE" id="PS50991"/>
    </source>
</evidence>
<dbReference type="AlphaFoldDB" id="A0A9D9EN96"/>
<evidence type="ECO:0000256" key="1">
    <source>
        <dbReference type="ARBA" id="ARBA00004689"/>
    </source>
</evidence>
<evidence type="ECO:0000256" key="9">
    <source>
        <dbReference type="ARBA" id="ARBA00023211"/>
    </source>
</evidence>
<evidence type="ECO:0000256" key="11">
    <source>
        <dbReference type="HAMAP-Rule" id="MF_01025"/>
    </source>
</evidence>
<evidence type="ECO:0000256" key="5">
    <source>
        <dbReference type="ARBA" id="ARBA00022430"/>
    </source>
</evidence>
<dbReference type="InterPro" id="IPR002034">
    <property type="entry name" value="AIPM/Hcit_synth_CS"/>
</dbReference>
<evidence type="ECO:0000256" key="2">
    <source>
        <dbReference type="ARBA" id="ARBA00009396"/>
    </source>
</evidence>
<feature type="binding site" evidence="11">
    <location>
        <position position="238"/>
    </location>
    <ligand>
        <name>Mn(2+)</name>
        <dbReference type="ChEBI" id="CHEBI:29035"/>
    </ligand>
</feature>
<evidence type="ECO:0000256" key="6">
    <source>
        <dbReference type="ARBA" id="ARBA00022605"/>
    </source>
</evidence>
<dbReference type="Gene3D" id="3.30.160.270">
    <property type="match status" value="1"/>
</dbReference>
<organism evidence="13 14">
    <name type="scientific">Candidatus Avitreponema avistercoris</name>
    <dbReference type="NCBI Taxonomy" id="2840705"/>
    <lineage>
        <taxon>Bacteria</taxon>
        <taxon>Pseudomonadati</taxon>
        <taxon>Spirochaetota</taxon>
        <taxon>Spirochaetia</taxon>
        <taxon>Spirochaetales</taxon>
        <taxon>Candidatus Avitreponema</taxon>
    </lineage>
</organism>
<dbReference type="SUPFAM" id="SSF110921">
    <property type="entry name" value="2-isopropylmalate synthase LeuA, allosteric (dimerisation) domain"/>
    <property type="match status" value="1"/>
</dbReference>
<gene>
    <name evidence="11" type="primary">leuA</name>
    <name evidence="13" type="ORF">IAA96_09060</name>
</gene>
<dbReference type="NCBIfam" id="TIGR00973">
    <property type="entry name" value="leuA_bact"/>
    <property type="match status" value="1"/>
</dbReference>
<comment type="caution">
    <text evidence="13">The sequence shown here is derived from an EMBL/GenBank/DDBJ whole genome shotgun (WGS) entry which is preliminary data.</text>
</comment>
<dbReference type="CDD" id="cd07940">
    <property type="entry name" value="DRE_TIM_IPMS"/>
    <property type="match status" value="1"/>
</dbReference>
<comment type="subunit">
    <text evidence="11">Homodimer.</text>
</comment>
<dbReference type="InterPro" id="IPR013785">
    <property type="entry name" value="Aldolase_TIM"/>
</dbReference>